<comment type="similarity">
    <text evidence="3">Belongs to the AlgF family.</text>
</comment>
<keyword evidence="7" id="KW-0016">Alginate biosynthesis</keyword>
<dbReference type="GO" id="GO:0042597">
    <property type="term" value="C:periplasmic space"/>
    <property type="evidence" value="ECO:0007669"/>
    <property type="project" value="UniProtKB-SubCell"/>
</dbReference>
<organism evidence="9 10">
    <name type="scientific">Diaphorobacter aerolatus</name>
    <dbReference type="NCBI Taxonomy" id="1288495"/>
    <lineage>
        <taxon>Bacteria</taxon>
        <taxon>Pseudomonadati</taxon>
        <taxon>Pseudomonadota</taxon>
        <taxon>Betaproteobacteria</taxon>
        <taxon>Burkholderiales</taxon>
        <taxon>Comamonadaceae</taxon>
        <taxon>Diaphorobacter</taxon>
    </lineage>
</organism>
<evidence type="ECO:0000256" key="1">
    <source>
        <dbReference type="ARBA" id="ARBA00004418"/>
    </source>
</evidence>
<keyword evidence="9" id="KW-0808">Transferase</keyword>
<protein>
    <recommendedName>
        <fullName evidence="4">Alginate biosynthesis protein AlgF</fullName>
    </recommendedName>
</protein>
<dbReference type="GO" id="GO:0042121">
    <property type="term" value="P:alginic acid biosynthetic process"/>
    <property type="evidence" value="ECO:0007669"/>
    <property type="project" value="UniProtKB-UniPathway"/>
</dbReference>
<reference evidence="9 10" key="1">
    <citation type="submission" date="2020-08" db="EMBL/GenBank/DDBJ databases">
        <title>Genome sequence of Diaphorobacter aerolatus KACC 16536T.</title>
        <authorList>
            <person name="Hyun D.-W."/>
            <person name="Bae J.-W."/>
        </authorList>
    </citation>
    <scope>NUCLEOTIDE SEQUENCE [LARGE SCALE GENOMIC DNA]</scope>
    <source>
        <strain evidence="9 10">KACC 16536</strain>
    </source>
</reference>
<dbReference type="InterPro" id="IPR035422">
    <property type="entry name" value="AlgF"/>
</dbReference>
<sequence>MKHLPPLALSLLALALASSAHAEGAFAQLYAARPPAGSSFVRVLNPHAEPLRVKIGNGPEQTLTGNTVASSYAIVKGQTDFTVTLNGRAGPPMKVAPDSFTSLLPTASNDPAQLKALDDSAGATQDALKAGLRFYNLSSDCTAGKVGISPAGTPLFAPVAYGASAARAINPVKATLVGSCGAVNTATLDLPALQPGEHFSMFLTGSAAKPALKGQRSATDGYKP</sequence>
<dbReference type="KEGG" id="daer:H9K75_11350"/>
<dbReference type="AlphaFoldDB" id="A0A7H0GPU6"/>
<gene>
    <name evidence="9" type="ORF">H9K75_11350</name>
</gene>
<evidence type="ECO:0000313" key="9">
    <source>
        <dbReference type="EMBL" id="QNP50312.1"/>
    </source>
</evidence>
<feature type="chain" id="PRO_5029014998" description="Alginate biosynthesis protein AlgF" evidence="8">
    <location>
        <begin position="23"/>
        <end position="224"/>
    </location>
</feature>
<evidence type="ECO:0000256" key="7">
    <source>
        <dbReference type="ARBA" id="ARBA00022841"/>
    </source>
</evidence>
<dbReference type="Proteomes" id="UP000516028">
    <property type="component" value="Chromosome"/>
</dbReference>
<dbReference type="GO" id="GO:0016740">
    <property type="term" value="F:transferase activity"/>
    <property type="evidence" value="ECO:0007669"/>
    <property type="project" value="UniProtKB-KW"/>
</dbReference>
<keyword evidence="5 8" id="KW-0732">Signal</keyword>
<evidence type="ECO:0000256" key="5">
    <source>
        <dbReference type="ARBA" id="ARBA00022729"/>
    </source>
</evidence>
<comment type="subcellular location">
    <subcellularLocation>
        <location evidence="1">Periplasm</location>
    </subcellularLocation>
</comment>
<accession>A0A7H0GPU6</accession>
<name>A0A7H0GPU6_9BURK</name>
<evidence type="ECO:0000256" key="8">
    <source>
        <dbReference type="SAM" id="SignalP"/>
    </source>
</evidence>
<keyword evidence="10" id="KW-1185">Reference proteome</keyword>
<evidence type="ECO:0000256" key="4">
    <source>
        <dbReference type="ARBA" id="ARBA00013964"/>
    </source>
</evidence>
<dbReference type="Pfam" id="PF11182">
    <property type="entry name" value="AlgF"/>
    <property type="match status" value="1"/>
</dbReference>
<evidence type="ECO:0000313" key="10">
    <source>
        <dbReference type="Proteomes" id="UP000516028"/>
    </source>
</evidence>
<dbReference type="RefSeq" id="WP_187725819.1">
    <property type="nucleotide sequence ID" value="NZ_CP060783.1"/>
</dbReference>
<evidence type="ECO:0000256" key="6">
    <source>
        <dbReference type="ARBA" id="ARBA00022764"/>
    </source>
</evidence>
<feature type="signal peptide" evidence="8">
    <location>
        <begin position="1"/>
        <end position="22"/>
    </location>
</feature>
<keyword evidence="6" id="KW-0574">Periplasm</keyword>
<comment type="pathway">
    <text evidence="2">Glycan biosynthesis; alginate biosynthesis.</text>
</comment>
<dbReference type="UniPathway" id="UPA00286"/>
<evidence type="ECO:0000256" key="3">
    <source>
        <dbReference type="ARBA" id="ARBA00010033"/>
    </source>
</evidence>
<evidence type="ECO:0000256" key="2">
    <source>
        <dbReference type="ARBA" id="ARBA00005182"/>
    </source>
</evidence>
<dbReference type="EMBL" id="CP060783">
    <property type="protein sequence ID" value="QNP50312.1"/>
    <property type="molecule type" value="Genomic_DNA"/>
</dbReference>
<proteinExistence type="inferred from homology"/>